<dbReference type="PROSITE" id="PS00893">
    <property type="entry name" value="NUDIX_BOX"/>
    <property type="match status" value="1"/>
</dbReference>
<dbReference type="PANTHER" id="PTHR12992:SF11">
    <property type="entry name" value="MITOCHONDRIAL COENZYME A DIPHOSPHATASE NUDT8"/>
    <property type="match status" value="1"/>
</dbReference>
<dbReference type="InterPro" id="IPR045121">
    <property type="entry name" value="CoAse"/>
</dbReference>
<dbReference type="RefSeq" id="WP_353863615.1">
    <property type="nucleotide sequence ID" value="NZ_CP088295.1"/>
</dbReference>
<dbReference type="Gene3D" id="3.90.79.10">
    <property type="entry name" value="Nucleoside Triphosphate Pyrophosphohydrolase"/>
    <property type="match status" value="1"/>
</dbReference>
<keyword evidence="4" id="KW-0378">Hydrolase</keyword>
<dbReference type="InterPro" id="IPR000086">
    <property type="entry name" value="NUDIX_hydrolase_dom"/>
</dbReference>
<evidence type="ECO:0000313" key="9">
    <source>
        <dbReference type="Proteomes" id="UP001058860"/>
    </source>
</evidence>
<proteinExistence type="predicted"/>
<evidence type="ECO:0000256" key="3">
    <source>
        <dbReference type="ARBA" id="ARBA00022723"/>
    </source>
</evidence>
<evidence type="ECO:0000256" key="5">
    <source>
        <dbReference type="ARBA" id="ARBA00022842"/>
    </source>
</evidence>
<sequence>MDVHGRTDAAVLVPLYVADGELHAVFTKRREDMRRHAGEISFPGGRQDPDEDLRQTALREAEEEIGLPPAAVDVLGALNPVGTFVTSYAVYPFVGLIESGHGWVPSPDEVHSVLELPLRGLRDAHGRKRLIRRGVPFTTDIYGIAGSDDVIWGATARMLADLLERVGHLLD</sequence>
<dbReference type="EMBL" id="CP088295">
    <property type="protein sequence ID" value="UUY03103.1"/>
    <property type="molecule type" value="Genomic_DNA"/>
</dbReference>
<evidence type="ECO:0000256" key="6">
    <source>
        <dbReference type="ARBA" id="ARBA00023211"/>
    </source>
</evidence>
<name>A0ABY5PEN8_9ACTN</name>
<dbReference type="Proteomes" id="UP001058860">
    <property type="component" value="Chromosome"/>
</dbReference>
<reference evidence="9" key="1">
    <citation type="submission" date="2021-11" db="EMBL/GenBank/DDBJ databases">
        <title>Cultivation dependent microbiological survey of springs from the worlds oldest radium mine currently devoted to the extraction of radon-saturated water.</title>
        <authorList>
            <person name="Kapinusova G."/>
            <person name="Smrhova T."/>
            <person name="Strejcek M."/>
            <person name="Suman J."/>
            <person name="Jani K."/>
            <person name="Pajer P."/>
            <person name="Uhlik O."/>
        </authorList>
    </citation>
    <scope>NUCLEOTIDE SEQUENCE [LARGE SCALE GENOMIC DNA]</scope>
    <source>
        <strain evidence="9">J379</strain>
    </source>
</reference>
<dbReference type="PANTHER" id="PTHR12992">
    <property type="entry name" value="NUDIX HYDROLASE"/>
    <property type="match status" value="1"/>
</dbReference>
<protein>
    <submittedName>
        <fullName evidence="8">CoA pyrophosphatase</fullName>
    </submittedName>
</protein>
<evidence type="ECO:0000259" key="7">
    <source>
        <dbReference type="PROSITE" id="PS51462"/>
    </source>
</evidence>
<dbReference type="CDD" id="cd03426">
    <property type="entry name" value="NUDIX_CoAse_Nudt7"/>
    <property type="match status" value="1"/>
</dbReference>
<organism evidence="8 9">
    <name type="scientific">Svornostia abyssi</name>
    <dbReference type="NCBI Taxonomy" id="2898438"/>
    <lineage>
        <taxon>Bacteria</taxon>
        <taxon>Bacillati</taxon>
        <taxon>Actinomycetota</taxon>
        <taxon>Thermoleophilia</taxon>
        <taxon>Solirubrobacterales</taxon>
        <taxon>Baekduiaceae</taxon>
        <taxon>Svornostia</taxon>
    </lineage>
</organism>
<dbReference type="Pfam" id="PF00293">
    <property type="entry name" value="NUDIX"/>
    <property type="match status" value="1"/>
</dbReference>
<evidence type="ECO:0000256" key="1">
    <source>
        <dbReference type="ARBA" id="ARBA00001936"/>
    </source>
</evidence>
<evidence type="ECO:0000256" key="2">
    <source>
        <dbReference type="ARBA" id="ARBA00001946"/>
    </source>
</evidence>
<dbReference type="SUPFAM" id="SSF55811">
    <property type="entry name" value="Nudix"/>
    <property type="match status" value="1"/>
</dbReference>
<keyword evidence="5" id="KW-0460">Magnesium</keyword>
<dbReference type="PROSITE" id="PS51462">
    <property type="entry name" value="NUDIX"/>
    <property type="match status" value="1"/>
</dbReference>
<keyword evidence="6" id="KW-0464">Manganese</keyword>
<dbReference type="InterPro" id="IPR020084">
    <property type="entry name" value="NUDIX_hydrolase_CS"/>
</dbReference>
<comment type="cofactor">
    <cofactor evidence="1">
        <name>Mn(2+)</name>
        <dbReference type="ChEBI" id="CHEBI:29035"/>
    </cofactor>
</comment>
<evidence type="ECO:0000313" key="8">
    <source>
        <dbReference type="EMBL" id="UUY03103.1"/>
    </source>
</evidence>
<accession>A0ABY5PEN8</accession>
<dbReference type="InterPro" id="IPR015797">
    <property type="entry name" value="NUDIX_hydrolase-like_dom_sf"/>
</dbReference>
<evidence type="ECO:0000256" key="4">
    <source>
        <dbReference type="ARBA" id="ARBA00022801"/>
    </source>
</evidence>
<keyword evidence="9" id="KW-1185">Reference proteome</keyword>
<keyword evidence="3" id="KW-0479">Metal-binding</keyword>
<feature type="domain" description="Nudix hydrolase" evidence="7">
    <location>
        <begin position="6"/>
        <end position="137"/>
    </location>
</feature>
<comment type="cofactor">
    <cofactor evidence="2">
        <name>Mg(2+)</name>
        <dbReference type="ChEBI" id="CHEBI:18420"/>
    </cofactor>
</comment>
<gene>
    <name evidence="8" type="ORF">LRS13_20875</name>
</gene>